<name>A0A1I5S234_9BACT</name>
<keyword evidence="1" id="KW-0732">Signal</keyword>
<evidence type="ECO:0000256" key="1">
    <source>
        <dbReference type="SAM" id="SignalP"/>
    </source>
</evidence>
<organism evidence="2 3">
    <name type="scientific">Parafilimonas terrae</name>
    <dbReference type="NCBI Taxonomy" id="1465490"/>
    <lineage>
        <taxon>Bacteria</taxon>
        <taxon>Pseudomonadati</taxon>
        <taxon>Bacteroidota</taxon>
        <taxon>Chitinophagia</taxon>
        <taxon>Chitinophagales</taxon>
        <taxon>Chitinophagaceae</taxon>
        <taxon>Parafilimonas</taxon>
    </lineage>
</organism>
<dbReference type="OrthoDB" id="674043at2"/>
<sequence>MKTKKNHACAFFIAAALLIANAAHTQQINNSAATSFNQTQNITTGNYTYKVFQAPNKMYGYDILSNGKFIFHQGASPARPSEFVTALPKKEQAEKAALYSIKKLSENRPAALTREELKKIIAGQKQP</sequence>
<evidence type="ECO:0008006" key="4">
    <source>
        <dbReference type="Google" id="ProtNLM"/>
    </source>
</evidence>
<reference evidence="2 3" key="1">
    <citation type="submission" date="2016-10" db="EMBL/GenBank/DDBJ databases">
        <authorList>
            <person name="de Groot N.N."/>
        </authorList>
    </citation>
    <scope>NUCLEOTIDE SEQUENCE [LARGE SCALE GENOMIC DNA]</scope>
    <source>
        <strain evidence="2 3">DSM 28286</strain>
    </source>
</reference>
<dbReference type="EMBL" id="FOXQ01000001">
    <property type="protein sequence ID" value="SFP64769.1"/>
    <property type="molecule type" value="Genomic_DNA"/>
</dbReference>
<dbReference type="AlphaFoldDB" id="A0A1I5S234"/>
<evidence type="ECO:0000313" key="2">
    <source>
        <dbReference type="EMBL" id="SFP64769.1"/>
    </source>
</evidence>
<gene>
    <name evidence="2" type="ORF">SAMN05444277_101542</name>
</gene>
<dbReference type="RefSeq" id="WP_090654226.1">
    <property type="nucleotide sequence ID" value="NZ_FOXQ01000001.1"/>
</dbReference>
<dbReference type="Pfam" id="PF16250">
    <property type="entry name" value="DUF4907"/>
    <property type="match status" value="1"/>
</dbReference>
<accession>A0A1I5S234</accession>
<evidence type="ECO:0000313" key="3">
    <source>
        <dbReference type="Proteomes" id="UP000199031"/>
    </source>
</evidence>
<dbReference type="InterPro" id="IPR032593">
    <property type="entry name" value="DUF4907"/>
</dbReference>
<dbReference type="Proteomes" id="UP000199031">
    <property type="component" value="Unassembled WGS sequence"/>
</dbReference>
<protein>
    <recommendedName>
        <fullName evidence="4">DUF4907 domain-containing protein</fullName>
    </recommendedName>
</protein>
<feature type="signal peptide" evidence="1">
    <location>
        <begin position="1"/>
        <end position="22"/>
    </location>
</feature>
<keyword evidence="3" id="KW-1185">Reference proteome</keyword>
<dbReference type="STRING" id="1465490.SAMN05444277_101542"/>
<proteinExistence type="predicted"/>
<feature type="chain" id="PRO_5011762565" description="DUF4907 domain-containing protein" evidence="1">
    <location>
        <begin position="23"/>
        <end position="127"/>
    </location>
</feature>